<organism evidence="2 3">
    <name type="scientific">Thalassotalea piscium</name>
    <dbReference type="NCBI Taxonomy" id="1230533"/>
    <lineage>
        <taxon>Bacteria</taxon>
        <taxon>Pseudomonadati</taxon>
        <taxon>Pseudomonadota</taxon>
        <taxon>Gammaproteobacteria</taxon>
        <taxon>Alteromonadales</taxon>
        <taxon>Colwelliaceae</taxon>
        <taxon>Thalassotalea</taxon>
    </lineage>
</organism>
<dbReference type="InterPro" id="IPR041215">
    <property type="entry name" value="FlgO_dom"/>
</dbReference>
<protein>
    <submittedName>
        <fullName evidence="2">TolB-like protein</fullName>
    </submittedName>
</protein>
<comment type="caution">
    <text evidence="2">The sequence shown here is derived from an EMBL/GenBank/DDBJ whole genome shotgun (WGS) entry which is preliminary data.</text>
</comment>
<dbReference type="Proteomes" id="UP000537141">
    <property type="component" value="Unassembled WGS sequence"/>
</dbReference>
<evidence type="ECO:0000313" key="2">
    <source>
        <dbReference type="EMBL" id="MBB6543763.1"/>
    </source>
</evidence>
<dbReference type="Pfam" id="PF17680">
    <property type="entry name" value="FlgO"/>
    <property type="match status" value="1"/>
</dbReference>
<evidence type="ECO:0000313" key="3">
    <source>
        <dbReference type="Proteomes" id="UP000537141"/>
    </source>
</evidence>
<dbReference type="RefSeq" id="WP_184424546.1">
    <property type="nucleotide sequence ID" value="NZ_AP027362.1"/>
</dbReference>
<gene>
    <name evidence="2" type="ORF">HNQ55_002285</name>
</gene>
<keyword evidence="3" id="KW-1185">Reference proteome</keyword>
<evidence type="ECO:0000259" key="1">
    <source>
        <dbReference type="Pfam" id="PF17680"/>
    </source>
</evidence>
<accession>A0A7X0TU27</accession>
<dbReference type="EMBL" id="JACHHU010000019">
    <property type="protein sequence ID" value="MBB6543763.1"/>
    <property type="molecule type" value="Genomic_DNA"/>
</dbReference>
<reference evidence="2 3" key="1">
    <citation type="submission" date="2020-08" db="EMBL/GenBank/DDBJ databases">
        <title>Genomic Encyclopedia of Type Strains, Phase IV (KMG-IV): sequencing the most valuable type-strain genomes for metagenomic binning, comparative biology and taxonomic classification.</title>
        <authorList>
            <person name="Goeker M."/>
        </authorList>
    </citation>
    <scope>NUCLEOTIDE SEQUENCE [LARGE SCALE GENOMIC DNA]</scope>
    <source>
        <strain evidence="2 3">DSM 26287</strain>
    </source>
</reference>
<sequence length="229" mass="24950">MKNLISAACVAALLTGCSTIDNSVSTQANETQVQTNNELAASGAGDALFRFPKSTMNNKTDEEIFQGPALTKNINFYMRGLMQDLVSNLEYVNGRTPVAVTSFVNLDSDFESSSLLGNQIAESLMHEIHKVGIPVLDYKVTDYLRVTEQGDFIMSRNFNELTNNIPIRYVFTGNLVKHQGGYLVNARVVGIKSKAVVASAQSFIPASVAKAILDTEPRVSEQQIPLIQG</sequence>
<dbReference type="PROSITE" id="PS51257">
    <property type="entry name" value="PROKAR_LIPOPROTEIN"/>
    <property type="match status" value="1"/>
</dbReference>
<name>A0A7X0TU27_9GAMM</name>
<dbReference type="AlphaFoldDB" id="A0A7X0TU27"/>
<feature type="domain" description="FlgO" evidence="1">
    <location>
        <begin position="80"/>
        <end position="208"/>
    </location>
</feature>
<proteinExistence type="predicted"/>